<feature type="domain" description="RRM" evidence="4">
    <location>
        <begin position="85"/>
        <end position="131"/>
    </location>
</feature>
<dbReference type="Proteomes" id="UP000694846">
    <property type="component" value="Unplaced"/>
</dbReference>
<sequence length="131" mass="14324">MRPDWPASRNPVEMLHTLNALAAKLSPTQAQNVDGNANRIAAAAAAATALTTLNGHNDSEMIMPTPCASTVDGSNETEQPEPDYIKMFVGQIPRAMNEQDLTDMFGEFGRVYQLNLLRDKFTGVSKGKIFR</sequence>
<dbReference type="InterPro" id="IPR012677">
    <property type="entry name" value="Nucleotide-bd_a/b_plait_sf"/>
</dbReference>
<evidence type="ECO:0000259" key="4">
    <source>
        <dbReference type="PROSITE" id="PS50102"/>
    </source>
</evidence>
<evidence type="ECO:0000256" key="2">
    <source>
        <dbReference type="PROSITE-ProRule" id="PRU00176"/>
    </source>
</evidence>
<keyword evidence="1 2" id="KW-0694">RNA-binding</keyword>
<evidence type="ECO:0000256" key="1">
    <source>
        <dbReference type="ARBA" id="ARBA00022884"/>
    </source>
</evidence>
<feature type="region of interest" description="Disordered" evidence="3">
    <location>
        <begin position="56"/>
        <end position="80"/>
    </location>
</feature>
<name>A0A8B8FKI7_9HEMI</name>
<accession>A0A8B8FKI7</accession>
<dbReference type="InterPro" id="IPR035979">
    <property type="entry name" value="RBD_domain_sf"/>
</dbReference>
<reference evidence="6" key="1">
    <citation type="submission" date="2025-08" db="UniProtKB">
        <authorList>
            <consortium name="RefSeq"/>
        </authorList>
    </citation>
    <scope>IDENTIFICATION</scope>
    <source>
        <tissue evidence="6">Whole body</tissue>
    </source>
</reference>
<dbReference type="AlphaFoldDB" id="A0A8B8FKI7"/>
<evidence type="ECO:0000313" key="6">
    <source>
        <dbReference type="RefSeq" id="XP_025410855.1"/>
    </source>
</evidence>
<evidence type="ECO:0000256" key="3">
    <source>
        <dbReference type="SAM" id="MobiDB-lite"/>
    </source>
</evidence>
<dbReference type="OrthoDB" id="267048at2759"/>
<dbReference type="Gene3D" id="3.30.70.330">
    <property type="match status" value="1"/>
</dbReference>
<dbReference type="Pfam" id="PF00076">
    <property type="entry name" value="RRM_1"/>
    <property type="match status" value="1"/>
</dbReference>
<dbReference type="PROSITE" id="PS50102">
    <property type="entry name" value="RRM"/>
    <property type="match status" value="1"/>
</dbReference>
<dbReference type="RefSeq" id="XP_025410855.1">
    <property type="nucleotide sequence ID" value="XM_025555070.1"/>
</dbReference>
<evidence type="ECO:0000313" key="5">
    <source>
        <dbReference type="Proteomes" id="UP000694846"/>
    </source>
</evidence>
<dbReference type="GO" id="GO:0003723">
    <property type="term" value="F:RNA binding"/>
    <property type="evidence" value="ECO:0007669"/>
    <property type="project" value="UniProtKB-UniRule"/>
</dbReference>
<feature type="compositionally biased region" description="Polar residues" evidence="3">
    <location>
        <begin position="67"/>
        <end position="77"/>
    </location>
</feature>
<keyword evidence="5" id="KW-1185">Reference proteome</keyword>
<proteinExistence type="predicted"/>
<protein>
    <submittedName>
        <fullName evidence="6">CUGBP Elav-like family member 2</fullName>
    </submittedName>
</protein>
<organism evidence="5 6">
    <name type="scientific">Sipha flava</name>
    <name type="common">yellow sugarcane aphid</name>
    <dbReference type="NCBI Taxonomy" id="143950"/>
    <lineage>
        <taxon>Eukaryota</taxon>
        <taxon>Metazoa</taxon>
        <taxon>Ecdysozoa</taxon>
        <taxon>Arthropoda</taxon>
        <taxon>Hexapoda</taxon>
        <taxon>Insecta</taxon>
        <taxon>Pterygota</taxon>
        <taxon>Neoptera</taxon>
        <taxon>Paraneoptera</taxon>
        <taxon>Hemiptera</taxon>
        <taxon>Sternorrhyncha</taxon>
        <taxon>Aphidomorpha</taxon>
        <taxon>Aphidoidea</taxon>
        <taxon>Aphididae</taxon>
        <taxon>Sipha</taxon>
    </lineage>
</organism>
<dbReference type="SUPFAM" id="SSF54928">
    <property type="entry name" value="RNA-binding domain, RBD"/>
    <property type="match status" value="1"/>
</dbReference>
<dbReference type="InterPro" id="IPR000504">
    <property type="entry name" value="RRM_dom"/>
</dbReference>
<dbReference type="GeneID" id="112683883"/>
<gene>
    <name evidence="6" type="primary">LOC112683883</name>
</gene>